<keyword evidence="2" id="KW-0472">Membrane</keyword>
<comment type="caution">
    <text evidence="3">The sequence shown here is derived from an EMBL/GenBank/DDBJ whole genome shotgun (WGS) entry which is preliminary data.</text>
</comment>
<dbReference type="EMBL" id="QPFP01000007">
    <property type="protein sequence ID" value="TEB35439.1"/>
    <property type="molecule type" value="Genomic_DNA"/>
</dbReference>
<sequence>MVDWNSPAQLARTSDAFQKIIFAFFGLYIWELFMTSGFEWSLVTRRRKFHWPLQCFSFSVDTIHCQALFRFNSWTGNMAILCASTCLMLRTIALWDRKKYIVGILGILCLAHWGLLYRTMFVVTAEWNETLRTCAVTSTKSSLLNVTFFFTMGFDFTILAFTAVALLGRPSVKTGLWRMLFQDGLVYFLISFTMNCIPAVLSILNLNTPMNVSIAACRAVMRLLSLKSGELYVHSASAIKLPLTRPEVHVTTEHITMAEFPSPYHGTENSHRNSLTENKSLRDSEKNASFEFGSPLGPTAV</sequence>
<reference evidence="3 4" key="1">
    <citation type="journal article" date="2019" name="Nat. Ecol. Evol.">
        <title>Megaphylogeny resolves global patterns of mushroom evolution.</title>
        <authorList>
            <person name="Varga T."/>
            <person name="Krizsan K."/>
            <person name="Foldi C."/>
            <person name="Dima B."/>
            <person name="Sanchez-Garcia M."/>
            <person name="Sanchez-Ramirez S."/>
            <person name="Szollosi G.J."/>
            <person name="Szarkandi J.G."/>
            <person name="Papp V."/>
            <person name="Albert L."/>
            <person name="Andreopoulos W."/>
            <person name="Angelini C."/>
            <person name="Antonin V."/>
            <person name="Barry K.W."/>
            <person name="Bougher N.L."/>
            <person name="Buchanan P."/>
            <person name="Buyck B."/>
            <person name="Bense V."/>
            <person name="Catcheside P."/>
            <person name="Chovatia M."/>
            <person name="Cooper J."/>
            <person name="Damon W."/>
            <person name="Desjardin D."/>
            <person name="Finy P."/>
            <person name="Geml J."/>
            <person name="Haridas S."/>
            <person name="Hughes K."/>
            <person name="Justo A."/>
            <person name="Karasinski D."/>
            <person name="Kautmanova I."/>
            <person name="Kiss B."/>
            <person name="Kocsube S."/>
            <person name="Kotiranta H."/>
            <person name="LaButti K.M."/>
            <person name="Lechner B.E."/>
            <person name="Liimatainen K."/>
            <person name="Lipzen A."/>
            <person name="Lukacs Z."/>
            <person name="Mihaltcheva S."/>
            <person name="Morgado L.N."/>
            <person name="Niskanen T."/>
            <person name="Noordeloos M.E."/>
            <person name="Ohm R.A."/>
            <person name="Ortiz-Santana B."/>
            <person name="Ovrebo C."/>
            <person name="Racz N."/>
            <person name="Riley R."/>
            <person name="Savchenko A."/>
            <person name="Shiryaev A."/>
            <person name="Soop K."/>
            <person name="Spirin V."/>
            <person name="Szebenyi C."/>
            <person name="Tomsovsky M."/>
            <person name="Tulloss R.E."/>
            <person name="Uehling J."/>
            <person name="Grigoriev I.V."/>
            <person name="Vagvolgyi C."/>
            <person name="Papp T."/>
            <person name="Martin F.M."/>
            <person name="Miettinen O."/>
            <person name="Hibbett D.S."/>
            <person name="Nagy L.G."/>
        </authorList>
    </citation>
    <scope>NUCLEOTIDE SEQUENCE [LARGE SCALE GENOMIC DNA]</scope>
    <source>
        <strain evidence="3 4">FP101781</strain>
    </source>
</reference>
<evidence type="ECO:0000313" key="4">
    <source>
        <dbReference type="Proteomes" id="UP000298030"/>
    </source>
</evidence>
<feature type="transmembrane region" description="Helical" evidence="2">
    <location>
        <begin position="78"/>
        <end position="95"/>
    </location>
</feature>
<dbReference type="OrthoDB" id="3197626at2759"/>
<feature type="transmembrane region" description="Helical" evidence="2">
    <location>
        <begin position="185"/>
        <end position="204"/>
    </location>
</feature>
<proteinExistence type="predicted"/>
<name>A0A4Y7TPI9_COPMI</name>
<protein>
    <submittedName>
        <fullName evidence="3">Uncharacterized protein</fullName>
    </submittedName>
</protein>
<feature type="transmembrane region" description="Helical" evidence="2">
    <location>
        <begin position="101"/>
        <end position="123"/>
    </location>
</feature>
<evidence type="ECO:0000313" key="3">
    <source>
        <dbReference type="EMBL" id="TEB35439.1"/>
    </source>
</evidence>
<gene>
    <name evidence="3" type="ORF">FA13DRAFT_1342700</name>
</gene>
<feature type="transmembrane region" description="Helical" evidence="2">
    <location>
        <begin position="143"/>
        <end position="165"/>
    </location>
</feature>
<evidence type="ECO:0000256" key="1">
    <source>
        <dbReference type="SAM" id="MobiDB-lite"/>
    </source>
</evidence>
<dbReference type="Proteomes" id="UP000298030">
    <property type="component" value="Unassembled WGS sequence"/>
</dbReference>
<accession>A0A4Y7TPI9</accession>
<evidence type="ECO:0000256" key="2">
    <source>
        <dbReference type="SAM" id="Phobius"/>
    </source>
</evidence>
<feature type="compositionally biased region" description="Basic and acidic residues" evidence="1">
    <location>
        <begin position="279"/>
        <end position="288"/>
    </location>
</feature>
<feature type="region of interest" description="Disordered" evidence="1">
    <location>
        <begin position="260"/>
        <end position="301"/>
    </location>
</feature>
<keyword evidence="4" id="KW-1185">Reference proteome</keyword>
<keyword evidence="2" id="KW-1133">Transmembrane helix</keyword>
<feature type="transmembrane region" description="Helical" evidence="2">
    <location>
        <begin position="20"/>
        <end position="43"/>
    </location>
</feature>
<organism evidence="3 4">
    <name type="scientific">Coprinellus micaceus</name>
    <name type="common">Glistening ink-cap mushroom</name>
    <name type="synonym">Coprinus micaceus</name>
    <dbReference type="NCBI Taxonomy" id="71717"/>
    <lineage>
        <taxon>Eukaryota</taxon>
        <taxon>Fungi</taxon>
        <taxon>Dikarya</taxon>
        <taxon>Basidiomycota</taxon>
        <taxon>Agaricomycotina</taxon>
        <taxon>Agaricomycetes</taxon>
        <taxon>Agaricomycetidae</taxon>
        <taxon>Agaricales</taxon>
        <taxon>Agaricineae</taxon>
        <taxon>Psathyrellaceae</taxon>
        <taxon>Coprinellus</taxon>
    </lineage>
</organism>
<dbReference type="AlphaFoldDB" id="A0A4Y7TPI9"/>
<keyword evidence="2" id="KW-0812">Transmembrane</keyword>